<gene>
    <name evidence="1" type="ORF">FHR92_000943</name>
</gene>
<sequence length="30" mass="3565">MLPEAVFFLFQDRQVGWNEVIAYNGNNDYN</sequence>
<dbReference type="AlphaFoldDB" id="A0A7W3XQL0"/>
<name>A0A7W3XQL0_9BACL</name>
<keyword evidence="2" id="KW-1185">Reference proteome</keyword>
<comment type="caution">
    <text evidence="1">The sequence shown here is derived from an EMBL/GenBank/DDBJ whole genome shotgun (WGS) entry which is preliminary data.</text>
</comment>
<reference evidence="1 2" key="1">
    <citation type="submission" date="2020-08" db="EMBL/GenBank/DDBJ databases">
        <title>Genomic Encyclopedia of Type Strains, Phase III (KMG-III): the genomes of soil and plant-associated and newly described type strains.</title>
        <authorList>
            <person name="Whitman W."/>
        </authorList>
    </citation>
    <scope>NUCLEOTIDE SEQUENCE [LARGE SCALE GENOMIC DNA]</scope>
    <source>
        <strain evidence="1 2">CECT 8693</strain>
    </source>
</reference>
<evidence type="ECO:0000313" key="1">
    <source>
        <dbReference type="EMBL" id="MBA9084486.1"/>
    </source>
</evidence>
<dbReference type="EMBL" id="JACJIP010000004">
    <property type="protein sequence ID" value="MBA9084486.1"/>
    <property type="molecule type" value="Genomic_DNA"/>
</dbReference>
<dbReference type="Proteomes" id="UP000567067">
    <property type="component" value="Unassembled WGS sequence"/>
</dbReference>
<organism evidence="1 2">
    <name type="scientific">Fontibacillus solani</name>
    <dbReference type="NCBI Taxonomy" id="1572857"/>
    <lineage>
        <taxon>Bacteria</taxon>
        <taxon>Bacillati</taxon>
        <taxon>Bacillota</taxon>
        <taxon>Bacilli</taxon>
        <taxon>Bacillales</taxon>
        <taxon>Paenibacillaceae</taxon>
        <taxon>Fontibacillus</taxon>
    </lineage>
</organism>
<proteinExistence type="predicted"/>
<accession>A0A7W3XQL0</accession>
<evidence type="ECO:0000313" key="2">
    <source>
        <dbReference type="Proteomes" id="UP000567067"/>
    </source>
</evidence>
<protein>
    <submittedName>
        <fullName evidence="1">Uncharacterized protein</fullName>
    </submittedName>
</protein>